<protein>
    <submittedName>
        <fullName evidence="2">Uncharacterized protein</fullName>
    </submittedName>
</protein>
<accession>A0AAN8D1S6</accession>
<comment type="caution">
    <text evidence="2">The sequence shown here is derived from an EMBL/GenBank/DDBJ whole genome shotgun (WGS) entry which is preliminary data.</text>
</comment>
<evidence type="ECO:0000313" key="2">
    <source>
        <dbReference type="EMBL" id="KAK5914975.1"/>
    </source>
</evidence>
<sequence length="71" mass="7817">MLDVMPSQPDKSKPFLKMEVNMGQPRQYNGYRDRTHAALLDVAQKVMESPNYGGAAGSPRLASETAEGHHC</sequence>
<name>A0AAN8D1S6_9TELE</name>
<evidence type="ECO:0000256" key="1">
    <source>
        <dbReference type="SAM" id="MobiDB-lite"/>
    </source>
</evidence>
<organism evidence="2 3">
    <name type="scientific">Champsocephalus esox</name>
    <name type="common">pike icefish</name>
    <dbReference type="NCBI Taxonomy" id="159716"/>
    <lineage>
        <taxon>Eukaryota</taxon>
        <taxon>Metazoa</taxon>
        <taxon>Chordata</taxon>
        <taxon>Craniata</taxon>
        <taxon>Vertebrata</taxon>
        <taxon>Euteleostomi</taxon>
        <taxon>Actinopterygii</taxon>
        <taxon>Neopterygii</taxon>
        <taxon>Teleostei</taxon>
        <taxon>Neoteleostei</taxon>
        <taxon>Acanthomorphata</taxon>
        <taxon>Eupercaria</taxon>
        <taxon>Perciformes</taxon>
        <taxon>Notothenioidei</taxon>
        <taxon>Channichthyidae</taxon>
        <taxon>Champsocephalus</taxon>
    </lineage>
</organism>
<dbReference type="EMBL" id="JAULUE010002046">
    <property type="protein sequence ID" value="KAK5914975.1"/>
    <property type="molecule type" value="Genomic_DNA"/>
</dbReference>
<gene>
    <name evidence="2" type="ORF">CesoFtcFv8_000610</name>
</gene>
<dbReference type="AlphaFoldDB" id="A0AAN8D1S6"/>
<reference evidence="2 3" key="1">
    <citation type="journal article" date="2023" name="Mol. Biol. Evol.">
        <title>Genomics of Secondarily Temperate Adaptation in the Only Non-Antarctic Icefish.</title>
        <authorList>
            <person name="Rivera-Colon A.G."/>
            <person name="Rayamajhi N."/>
            <person name="Minhas B.F."/>
            <person name="Madrigal G."/>
            <person name="Bilyk K.T."/>
            <person name="Yoon V."/>
            <person name="Hune M."/>
            <person name="Gregory S."/>
            <person name="Cheng C.H.C."/>
            <person name="Catchen J.M."/>
        </authorList>
    </citation>
    <scope>NUCLEOTIDE SEQUENCE [LARGE SCALE GENOMIC DNA]</scope>
    <source>
        <strain evidence="2">JC2023a</strain>
    </source>
</reference>
<feature type="region of interest" description="Disordered" evidence="1">
    <location>
        <begin position="49"/>
        <end position="71"/>
    </location>
</feature>
<dbReference type="Proteomes" id="UP001335648">
    <property type="component" value="Unassembled WGS sequence"/>
</dbReference>
<evidence type="ECO:0000313" key="3">
    <source>
        <dbReference type="Proteomes" id="UP001335648"/>
    </source>
</evidence>
<keyword evidence="3" id="KW-1185">Reference proteome</keyword>
<proteinExistence type="predicted"/>